<dbReference type="OrthoDB" id="8117402at2759"/>
<dbReference type="VEuPathDB" id="FungiDB:PLEOSDRAFT_1111338"/>
<feature type="compositionally biased region" description="Polar residues" evidence="8">
    <location>
        <begin position="198"/>
        <end position="213"/>
    </location>
</feature>
<sequence length="335" mass="36909">MSQQQSPNYEAFNSHEYSKHTALDFLSFTSPLDIVAPSPDLFETELDSNLEGLDDSQIPFFTVNSSDAFSILRSENPTCGPPSTITVSSESAYDSPHSTYSDPYYNNYAGSNYCGSAYSLADFNEVDMQRINLNAYDFAPSPATVDPTSFGTLPLTPPTSPPAPGRVTKATYEKYIPRSFSDYTPSTRDAADFYPSPYRTQSTVSPTHISAQLPTLPDKAEEAGKGDDPRRKYKCNVCSRAFARAFNLKTHMSTHDPNRSKPYTCSHRSCGRSFSRKHDLGRHLISIHRDASVLPSHSSATKKAVGVTRTARAWCETCGKSYFDKEASCGCHSGK</sequence>
<gene>
    <name evidence="10" type="ORF">PLEOSDRAFT_1111338</name>
</gene>
<dbReference type="Gene3D" id="3.30.160.60">
    <property type="entry name" value="Classic Zinc Finger"/>
    <property type="match status" value="2"/>
</dbReference>
<feature type="region of interest" description="Disordered" evidence="8">
    <location>
        <begin position="187"/>
        <end position="230"/>
    </location>
</feature>
<dbReference type="FunFam" id="3.30.160.60:FF:001182">
    <property type="entry name" value="Zinc finger, C2H2 type"/>
    <property type="match status" value="1"/>
</dbReference>
<dbReference type="EMBL" id="KL198006">
    <property type="protein sequence ID" value="KDQ30486.1"/>
    <property type="molecule type" value="Genomic_DNA"/>
</dbReference>
<evidence type="ECO:0000256" key="6">
    <source>
        <dbReference type="ARBA" id="ARBA00023242"/>
    </source>
</evidence>
<keyword evidence="2" id="KW-0479">Metal-binding</keyword>
<evidence type="ECO:0000256" key="4">
    <source>
        <dbReference type="ARBA" id="ARBA00022771"/>
    </source>
</evidence>
<dbReference type="HOGENOM" id="CLU_778808_0_0_1"/>
<evidence type="ECO:0000256" key="7">
    <source>
        <dbReference type="PROSITE-ProRule" id="PRU00042"/>
    </source>
</evidence>
<dbReference type="InParanoid" id="A0A067P3M8"/>
<organism evidence="10 11">
    <name type="scientific">Pleurotus ostreatus (strain PC15)</name>
    <name type="common">Oyster mushroom</name>
    <dbReference type="NCBI Taxonomy" id="1137138"/>
    <lineage>
        <taxon>Eukaryota</taxon>
        <taxon>Fungi</taxon>
        <taxon>Dikarya</taxon>
        <taxon>Basidiomycota</taxon>
        <taxon>Agaricomycotina</taxon>
        <taxon>Agaricomycetes</taxon>
        <taxon>Agaricomycetidae</taxon>
        <taxon>Agaricales</taxon>
        <taxon>Pleurotineae</taxon>
        <taxon>Pleurotaceae</taxon>
        <taxon>Pleurotus</taxon>
    </lineage>
</organism>
<dbReference type="AlphaFoldDB" id="A0A067P3M8"/>
<evidence type="ECO:0000313" key="11">
    <source>
        <dbReference type="Proteomes" id="UP000027073"/>
    </source>
</evidence>
<dbReference type="STRING" id="1137138.A0A067P3M8"/>
<evidence type="ECO:0000259" key="9">
    <source>
        <dbReference type="PROSITE" id="PS50157"/>
    </source>
</evidence>
<feature type="domain" description="C2H2-type" evidence="9">
    <location>
        <begin position="263"/>
        <end position="288"/>
    </location>
</feature>
<dbReference type="Proteomes" id="UP000027073">
    <property type="component" value="Unassembled WGS sequence"/>
</dbReference>
<dbReference type="InterPro" id="IPR013087">
    <property type="entry name" value="Znf_C2H2_type"/>
</dbReference>
<evidence type="ECO:0000256" key="8">
    <source>
        <dbReference type="SAM" id="MobiDB-lite"/>
    </source>
</evidence>
<dbReference type="GO" id="GO:0008270">
    <property type="term" value="F:zinc ion binding"/>
    <property type="evidence" value="ECO:0007669"/>
    <property type="project" value="UniProtKB-KW"/>
</dbReference>
<dbReference type="GO" id="GO:0010468">
    <property type="term" value="P:regulation of gene expression"/>
    <property type="evidence" value="ECO:0007669"/>
    <property type="project" value="TreeGrafter"/>
</dbReference>
<evidence type="ECO:0000256" key="1">
    <source>
        <dbReference type="ARBA" id="ARBA00004123"/>
    </source>
</evidence>
<feature type="compositionally biased region" description="Basic and acidic residues" evidence="8">
    <location>
        <begin position="218"/>
        <end position="230"/>
    </location>
</feature>
<accession>A0A067P3M8</accession>
<protein>
    <recommendedName>
        <fullName evidence="9">C2H2-type domain-containing protein</fullName>
    </recommendedName>
</protein>
<keyword evidence="5" id="KW-0862">Zinc</keyword>
<dbReference type="PROSITE" id="PS50157">
    <property type="entry name" value="ZINC_FINGER_C2H2_2"/>
    <property type="match status" value="2"/>
</dbReference>
<dbReference type="SMART" id="SM00355">
    <property type="entry name" value="ZnF_C2H2"/>
    <property type="match status" value="2"/>
</dbReference>
<dbReference type="PANTHER" id="PTHR16515">
    <property type="entry name" value="PR DOMAIN ZINC FINGER PROTEIN"/>
    <property type="match status" value="1"/>
</dbReference>
<evidence type="ECO:0000256" key="3">
    <source>
        <dbReference type="ARBA" id="ARBA00022737"/>
    </source>
</evidence>
<dbReference type="SUPFAM" id="SSF57667">
    <property type="entry name" value="beta-beta-alpha zinc fingers"/>
    <property type="match status" value="1"/>
</dbReference>
<dbReference type="GO" id="GO:0005634">
    <property type="term" value="C:nucleus"/>
    <property type="evidence" value="ECO:0007669"/>
    <property type="project" value="UniProtKB-SubCell"/>
</dbReference>
<feature type="domain" description="C2H2-type" evidence="9">
    <location>
        <begin position="233"/>
        <end position="260"/>
    </location>
</feature>
<keyword evidence="4 7" id="KW-0863">Zinc-finger</keyword>
<evidence type="ECO:0000313" key="10">
    <source>
        <dbReference type="EMBL" id="KDQ30486.1"/>
    </source>
</evidence>
<reference evidence="11" key="1">
    <citation type="journal article" date="2014" name="Proc. Natl. Acad. Sci. U.S.A.">
        <title>Extensive sampling of basidiomycete genomes demonstrates inadequacy of the white-rot/brown-rot paradigm for wood decay fungi.</title>
        <authorList>
            <person name="Riley R."/>
            <person name="Salamov A.A."/>
            <person name="Brown D.W."/>
            <person name="Nagy L.G."/>
            <person name="Floudas D."/>
            <person name="Held B.W."/>
            <person name="Levasseur A."/>
            <person name="Lombard V."/>
            <person name="Morin E."/>
            <person name="Otillar R."/>
            <person name="Lindquist E.A."/>
            <person name="Sun H."/>
            <person name="LaButti K.M."/>
            <person name="Schmutz J."/>
            <person name="Jabbour D."/>
            <person name="Luo H."/>
            <person name="Baker S.E."/>
            <person name="Pisabarro A.G."/>
            <person name="Walton J.D."/>
            <person name="Blanchette R.A."/>
            <person name="Henrissat B."/>
            <person name="Martin F."/>
            <person name="Cullen D."/>
            <person name="Hibbett D.S."/>
            <person name="Grigoriev I.V."/>
        </authorList>
    </citation>
    <scope>NUCLEOTIDE SEQUENCE [LARGE SCALE GENOMIC DNA]</scope>
    <source>
        <strain evidence="11">PC15</strain>
    </source>
</reference>
<keyword evidence="6" id="KW-0539">Nucleus</keyword>
<comment type="subcellular location">
    <subcellularLocation>
        <location evidence="1">Nucleus</location>
    </subcellularLocation>
</comment>
<evidence type="ECO:0000256" key="5">
    <source>
        <dbReference type="ARBA" id="ARBA00022833"/>
    </source>
</evidence>
<dbReference type="PROSITE" id="PS00028">
    <property type="entry name" value="ZINC_FINGER_C2H2_1"/>
    <property type="match status" value="2"/>
</dbReference>
<dbReference type="Pfam" id="PF00096">
    <property type="entry name" value="zf-C2H2"/>
    <property type="match status" value="2"/>
</dbReference>
<proteinExistence type="predicted"/>
<evidence type="ECO:0000256" key="2">
    <source>
        <dbReference type="ARBA" id="ARBA00022723"/>
    </source>
</evidence>
<dbReference type="InterPro" id="IPR050331">
    <property type="entry name" value="Zinc_finger"/>
</dbReference>
<keyword evidence="3" id="KW-0677">Repeat</keyword>
<dbReference type="InterPro" id="IPR036236">
    <property type="entry name" value="Znf_C2H2_sf"/>
</dbReference>
<name>A0A067P3M8_PLEO1</name>
<dbReference type="PANTHER" id="PTHR16515:SF49">
    <property type="entry name" value="GASTRULA ZINC FINGER PROTEIN XLCGF49.1-LIKE-RELATED"/>
    <property type="match status" value="1"/>
</dbReference>